<feature type="domain" description="CsbD-like" evidence="3">
    <location>
        <begin position="8"/>
        <end position="60"/>
    </location>
</feature>
<keyword evidence="5" id="KW-1185">Reference proteome</keyword>
<protein>
    <submittedName>
        <fullName evidence="4">Uncharacterized protein YjbJ (UPF0337 family)</fullName>
    </submittedName>
</protein>
<feature type="region of interest" description="Disordered" evidence="2">
    <location>
        <begin position="1"/>
        <end position="42"/>
    </location>
</feature>
<comment type="caution">
    <text evidence="4">The sequence shown here is derived from an EMBL/GenBank/DDBJ whole genome shotgun (WGS) entry which is preliminary data.</text>
</comment>
<evidence type="ECO:0000313" key="4">
    <source>
        <dbReference type="EMBL" id="MET3655001.1"/>
    </source>
</evidence>
<evidence type="ECO:0000313" key="5">
    <source>
        <dbReference type="Proteomes" id="UP001549104"/>
    </source>
</evidence>
<accession>A0ABV2K1P4</accession>
<dbReference type="EMBL" id="JBEPME010000001">
    <property type="protein sequence ID" value="MET3655001.1"/>
    <property type="molecule type" value="Genomic_DNA"/>
</dbReference>
<evidence type="ECO:0000256" key="1">
    <source>
        <dbReference type="ARBA" id="ARBA00009129"/>
    </source>
</evidence>
<dbReference type="Gene3D" id="1.10.1470.10">
    <property type="entry name" value="YjbJ"/>
    <property type="match status" value="1"/>
</dbReference>
<comment type="similarity">
    <text evidence="1">Belongs to the UPF0337 (CsbD) family.</text>
</comment>
<dbReference type="Proteomes" id="UP001549104">
    <property type="component" value="Unassembled WGS sequence"/>
</dbReference>
<feature type="compositionally biased region" description="Polar residues" evidence="2">
    <location>
        <begin position="24"/>
        <end position="33"/>
    </location>
</feature>
<evidence type="ECO:0000259" key="3">
    <source>
        <dbReference type="Pfam" id="PF05532"/>
    </source>
</evidence>
<dbReference type="SUPFAM" id="SSF69047">
    <property type="entry name" value="Hypothetical protein YjbJ"/>
    <property type="match status" value="1"/>
</dbReference>
<organism evidence="4 5">
    <name type="scientific">Sporosarcina psychrophila</name>
    <name type="common">Bacillus psychrophilus</name>
    <dbReference type="NCBI Taxonomy" id="1476"/>
    <lineage>
        <taxon>Bacteria</taxon>
        <taxon>Bacillati</taxon>
        <taxon>Bacillota</taxon>
        <taxon>Bacilli</taxon>
        <taxon>Bacillales</taxon>
        <taxon>Caryophanaceae</taxon>
        <taxon>Sporosarcina</taxon>
    </lineage>
</organism>
<proteinExistence type="inferred from homology"/>
<sequence>MTNGSFSDKVKGTVNKVKGETKDQIGNATNDPSLQAEGKFDKLKGEAQKKIGELKDKVSDNNNR</sequence>
<dbReference type="RefSeq" id="WP_067213643.1">
    <property type="nucleotide sequence ID" value="NZ_CP014616.1"/>
</dbReference>
<dbReference type="InterPro" id="IPR036629">
    <property type="entry name" value="YjbJ_sf"/>
</dbReference>
<dbReference type="InterPro" id="IPR008462">
    <property type="entry name" value="CsbD"/>
</dbReference>
<evidence type="ECO:0000256" key="2">
    <source>
        <dbReference type="SAM" id="MobiDB-lite"/>
    </source>
</evidence>
<name>A0ABV2K1P4_SPOPS</name>
<dbReference type="Pfam" id="PF05532">
    <property type="entry name" value="CsbD"/>
    <property type="match status" value="1"/>
</dbReference>
<gene>
    <name evidence="4" type="ORF">ABIC55_000085</name>
</gene>
<reference evidence="4 5" key="1">
    <citation type="submission" date="2024-06" db="EMBL/GenBank/DDBJ databases">
        <title>Sorghum-associated microbial communities from plants grown in Nebraska, USA.</title>
        <authorList>
            <person name="Schachtman D."/>
        </authorList>
    </citation>
    <scope>NUCLEOTIDE SEQUENCE [LARGE SCALE GENOMIC DNA]</scope>
    <source>
        <strain evidence="4 5">1288</strain>
    </source>
</reference>